<dbReference type="HOGENOM" id="CLU_1621704_0_0_1"/>
<proteinExistence type="predicted"/>
<keyword evidence="3" id="KW-1185">Reference proteome</keyword>
<sequence>MATKGNKLGEVMWEHRLQAAAVVALVAATVVSISAIGPRLGAVVSFFWPLLVSTGFFLVAVAVLLRISPPPSSTIEESGKELIDFVAGCPAGAPAPGGGGGRRGRGSGAGDLENRGWRAWRGRAAESAAPRRRAAVGLCGVIASMGPPGSACHPRCTVRPWALC</sequence>
<keyword evidence="1" id="KW-0472">Membrane</keyword>
<feature type="transmembrane region" description="Helical" evidence="1">
    <location>
        <begin position="20"/>
        <end position="40"/>
    </location>
</feature>
<keyword evidence="1" id="KW-0812">Transmembrane</keyword>
<organism evidence="2 3">
    <name type="scientific">Oryza sativa subsp. indica</name>
    <name type="common">Rice</name>
    <dbReference type="NCBI Taxonomy" id="39946"/>
    <lineage>
        <taxon>Eukaryota</taxon>
        <taxon>Viridiplantae</taxon>
        <taxon>Streptophyta</taxon>
        <taxon>Embryophyta</taxon>
        <taxon>Tracheophyta</taxon>
        <taxon>Spermatophyta</taxon>
        <taxon>Magnoliopsida</taxon>
        <taxon>Liliopsida</taxon>
        <taxon>Poales</taxon>
        <taxon>Poaceae</taxon>
        <taxon>BOP clade</taxon>
        <taxon>Oryzoideae</taxon>
        <taxon>Oryzeae</taxon>
        <taxon>Oryzinae</taxon>
        <taxon>Oryza</taxon>
        <taxon>Oryza sativa</taxon>
    </lineage>
</organism>
<dbReference type="EMBL" id="CM000126">
    <property type="protein sequence ID" value="EEC71528.1"/>
    <property type="molecule type" value="Genomic_DNA"/>
</dbReference>
<keyword evidence="1" id="KW-1133">Transmembrane helix</keyword>
<dbReference type="Proteomes" id="UP000007015">
    <property type="component" value="Chromosome 1"/>
</dbReference>
<dbReference type="AlphaFoldDB" id="B8A9U5"/>
<feature type="transmembrane region" description="Helical" evidence="1">
    <location>
        <begin position="46"/>
        <end position="65"/>
    </location>
</feature>
<evidence type="ECO:0000313" key="3">
    <source>
        <dbReference type="Proteomes" id="UP000007015"/>
    </source>
</evidence>
<dbReference type="PANTHER" id="PTHR34125">
    <property type="entry name" value="OS01G0762900 PROTEIN"/>
    <property type="match status" value="1"/>
</dbReference>
<protein>
    <submittedName>
        <fullName evidence="2">Uncharacterized protein</fullName>
    </submittedName>
</protein>
<evidence type="ECO:0000313" key="2">
    <source>
        <dbReference type="EMBL" id="EEC71528.1"/>
    </source>
</evidence>
<evidence type="ECO:0000256" key="1">
    <source>
        <dbReference type="SAM" id="Phobius"/>
    </source>
</evidence>
<reference evidence="2 3" key="1">
    <citation type="journal article" date="2005" name="PLoS Biol.">
        <title>The genomes of Oryza sativa: a history of duplications.</title>
        <authorList>
            <person name="Yu J."/>
            <person name="Wang J."/>
            <person name="Lin W."/>
            <person name="Li S."/>
            <person name="Li H."/>
            <person name="Zhou J."/>
            <person name="Ni P."/>
            <person name="Dong W."/>
            <person name="Hu S."/>
            <person name="Zeng C."/>
            <person name="Zhang J."/>
            <person name="Zhang Y."/>
            <person name="Li R."/>
            <person name="Xu Z."/>
            <person name="Li S."/>
            <person name="Li X."/>
            <person name="Zheng H."/>
            <person name="Cong L."/>
            <person name="Lin L."/>
            <person name="Yin J."/>
            <person name="Geng J."/>
            <person name="Li G."/>
            <person name="Shi J."/>
            <person name="Liu J."/>
            <person name="Lv H."/>
            <person name="Li J."/>
            <person name="Wang J."/>
            <person name="Deng Y."/>
            <person name="Ran L."/>
            <person name="Shi X."/>
            <person name="Wang X."/>
            <person name="Wu Q."/>
            <person name="Li C."/>
            <person name="Ren X."/>
            <person name="Wang J."/>
            <person name="Wang X."/>
            <person name="Li D."/>
            <person name="Liu D."/>
            <person name="Zhang X."/>
            <person name="Ji Z."/>
            <person name="Zhao W."/>
            <person name="Sun Y."/>
            <person name="Zhang Z."/>
            <person name="Bao J."/>
            <person name="Han Y."/>
            <person name="Dong L."/>
            <person name="Ji J."/>
            <person name="Chen P."/>
            <person name="Wu S."/>
            <person name="Liu J."/>
            <person name="Xiao Y."/>
            <person name="Bu D."/>
            <person name="Tan J."/>
            <person name="Yang L."/>
            <person name="Ye C."/>
            <person name="Zhang J."/>
            <person name="Xu J."/>
            <person name="Zhou Y."/>
            <person name="Yu Y."/>
            <person name="Zhang B."/>
            <person name="Zhuang S."/>
            <person name="Wei H."/>
            <person name="Liu B."/>
            <person name="Lei M."/>
            <person name="Yu H."/>
            <person name="Li Y."/>
            <person name="Xu H."/>
            <person name="Wei S."/>
            <person name="He X."/>
            <person name="Fang L."/>
            <person name="Zhang Z."/>
            <person name="Zhang Y."/>
            <person name="Huang X."/>
            <person name="Su Z."/>
            <person name="Tong W."/>
            <person name="Li J."/>
            <person name="Tong Z."/>
            <person name="Li S."/>
            <person name="Ye J."/>
            <person name="Wang L."/>
            <person name="Fang L."/>
            <person name="Lei T."/>
            <person name="Chen C."/>
            <person name="Chen H."/>
            <person name="Xu Z."/>
            <person name="Li H."/>
            <person name="Huang H."/>
            <person name="Zhang F."/>
            <person name="Xu H."/>
            <person name="Li N."/>
            <person name="Zhao C."/>
            <person name="Li S."/>
            <person name="Dong L."/>
            <person name="Huang Y."/>
            <person name="Li L."/>
            <person name="Xi Y."/>
            <person name="Qi Q."/>
            <person name="Li W."/>
            <person name="Zhang B."/>
            <person name="Hu W."/>
            <person name="Zhang Y."/>
            <person name="Tian X."/>
            <person name="Jiao Y."/>
            <person name="Liang X."/>
            <person name="Jin J."/>
            <person name="Gao L."/>
            <person name="Zheng W."/>
            <person name="Hao B."/>
            <person name="Liu S."/>
            <person name="Wang W."/>
            <person name="Yuan L."/>
            <person name="Cao M."/>
            <person name="McDermott J."/>
            <person name="Samudrala R."/>
            <person name="Wang J."/>
            <person name="Wong G.K."/>
            <person name="Yang H."/>
        </authorList>
    </citation>
    <scope>NUCLEOTIDE SEQUENCE [LARGE SCALE GENOMIC DNA]</scope>
    <source>
        <strain evidence="3">cv. 93-11</strain>
    </source>
</reference>
<name>B8A9U5_ORYSI</name>
<dbReference type="Gramene" id="BGIOSGA000773-TA">
    <property type="protein sequence ID" value="BGIOSGA000773-PA"/>
    <property type="gene ID" value="BGIOSGA000773"/>
</dbReference>
<accession>B8A9U5</accession>
<dbReference type="PANTHER" id="PTHR34125:SF7">
    <property type="entry name" value="TRANSMEMBRANE PROTEIN"/>
    <property type="match status" value="1"/>
</dbReference>
<gene>
    <name evidence="2" type="ORF">OsI_03837</name>
</gene>